<comment type="caution">
    <text evidence="1">The sequence shown here is derived from an EMBL/GenBank/DDBJ whole genome shotgun (WGS) entry which is preliminary data.</text>
</comment>
<name>A0A645GBN5_9ZZZZ</name>
<accession>A0A645GBN5</accession>
<dbReference type="Gene3D" id="3.30.2220.30">
    <property type="match status" value="1"/>
</dbReference>
<dbReference type="InterPro" id="IPR014986">
    <property type="entry name" value="XkdN-like"/>
</dbReference>
<organism evidence="1">
    <name type="scientific">bioreactor metagenome</name>
    <dbReference type="NCBI Taxonomy" id="1076179"/>
    <lineage>
        <taxon>unclassified sequences</taxon>
        <taxon>metagenomes</taxon>
        <taxon>ecological metagenomes</taxon>
    </lineage>
</organism>
<reference evidence="1" key="1">
    <citation type="submission" date="2019-08" db="EMBL/GenBank/DDBJ databases">
        <authorList>
            <person name="Kucharzyk K."/>
            <person name="Murdoch R.W."/>
            <person name="Higgins S."/>
            <person name="Loffler F."/>
        </authorList>
    </citation>
    <scope>NUCLEOTIDE SEQUENCE</scope>
</reference>
<protein>
    <recommendedName>
        <fullName evidence="2">Phage XkdN-like protein</fullName>
    </recommendedName>
</protein>
<dbReference type="Pfam" id="PF08890">
    <property type="entry name" value="Phage_TAC_5"/>
    <property type="match status" value="1"/>
</dbReference>
<dbReference type="EMBL" id="VSSQ01071978">
    <property type="protein sequence ID" value="MPN23460.1"/>
    <property type="molecule type" value="Genomic_DNA"/>
</dbReference>
<evidence type="ECO:0000313" key="1">
    <source>
        <dbReference type="EMBL" id="MPN23460.1"/>
    </source>
</evidence>
<dbReference type="InterPro" id="IPR038559">
    <property type="entry name" value="XkdN-like_sf"/>
</dbReference>
<sequence length="124" mass="14220">MDTLELLLKMNIPDMPEKEIKVKRLSTLCGEPVVFRLRALPYSRTAEIIKDQKDDMNVHILLAGVLSPDLKSKDLMEKYHTATPAELVKRMLLPGEIEDISRAVEKLSGFRMNTIEEVDEVKKR</sequence>
<evidence type="ECO:0008006" key="2">
    <source>
        <dbReference type="Google" id="ProtNLM"/>
    </source>
</evidence>
<dbReference type="AlphaFoldDB" id="A0A645GBN5"/>
<proteinExistence type="predicted"/>
<gene>
    <name evidence="1" type="ORF">SDC9_170848</name>
</gene>